<feature type="transmembrane region" description="Helical" evidence="1">
    <location>
        <begin position="12"/>
        <end position="31"/>
    </location>
</feature>
<organism evidence="2 3">
    <name type="scientific">Marinicauda algicola</name>
    <dbReference type="NCBI Taxonomy" id="2029849"/>
    <lineage>
        <taxon>Bacteria</taxon>
        <taxon>Pseudomonadati</taxon>
        <taxon>Pseudomonadota</taxon>
        <taxon>Alphaproteobacteria</taxon>
        <taxon>Maricaulales</taxon>
        <taxon>Maricaulaceae</taxon>
        <taxon>Marinicauda</taxon>
    </lineage>
</organism>
<dbReference type="AlphaFoldDB" id="A0A4S2H438"/>
<dbReference type="OrthoDB" id="7622721at2"/>
<protein>
    <recommendedName>
        <fullName evidence="4">Cyclic di-GMP-binding protein</fullName>
    </recommendedName>
</protein>
<evidence type="ECO:0000256" key="1">
    <source>
        <dbReference type="SAM" id="Phobius"/>
    </source>
</evidence>
<dbReference type="RefSeq" id="WP_135994909.1">
    <property type="nucleotide sequence ID" value="NZ_CP071057.1"/>
</dbReference>
<reference evidence="2 3" key="1">
    <citation type="journal article" date="2017" name="Int. J. Syst. Evol. Microbiol.">
        <title>Marinicauda algicola sp. nov., isolated from a marine red alga Rhodosorus marinus.</title>
        <authorList>
            <person name="Jeong S.E."/>
            <person name="Jeon S.H."/>
            <person name="Chun B.H."/>
            <person name="Kim D.W."/>
            <person name="Jeon C.O."/>
        </authorList>
    </citation>
    <scope>NUCLEOTIDE SEQUENCE [LARGE SCALE GENOMIC DNA]</scope>
    <source>
        <strain evidence="2 3">JCM 31718</strain>
    </source>
</reference>
<gene>
    <name evidence="2" type="ORF">E5163_04635</name>
</gene>
<keyword evidence="3" id="KW-1185">Reference proteome</keyword>
<dbReference type="EMBL" id="SRXW01000001">
    <property type="protein sequence ID" value="TGY90410.1"/>
    <property type="molecule type" value="Genomic_DNA"/>
</dbReference>
<sequence>MKTNKEYQSRFPWFSASLGIIAVISVATLFVSGQLNAGRGDFGRLVTDVFERFTSAQAADQTLQLVTLESVGERDGLVVSGFPAYASTTLPLVQDQTAEAVRLVLTGEQDVSERSTIALRLTVNGRRIMERVLAPGRREFTWVFDLTEDVVDAPDAHIALQLLGDLPADLCHNDRSMGAVIALAPDSGLEIDLARPLTSLRDALALMPRDVRIAMADGPEWFEMAARLGARLNRDGYRIEMIDIASAPEAALDASRGLILLAPPETLTRTGFAAMRERAEAGASLWQRGAGSYVALTDPERFETIRFLTSELLSIARTDQINPVVFDAAGRRADLVPVSEFGVDTTIQNVAEGREWRMDYTLAEMPDGLLPSAVYLDLRLPEGPDGFTNLAHVELNGELIDSRRLQSGESNVFSAALPAQRQALSNRLAVVLQRHRDEGGCEITQRRYPVQLSEESGLVVADGAGAAGFTALPRAFSGGVIVRIPELIGPAERLVAARITAETIAHFVPQDASIAFETAATENGESGPVDRPFIAINNAPANAAAPLRIIADRLVVDSATPGGRADVRALSNLTVLQGVAASVPDPRDPGRTVAVPGLMVHAIDEAPAIGAAALARQRVAIVHANGEVIFPDPGPVPALPASLESGRR</sequence>
<comment type="caution">
    <text evidence="2">The sequence shown here is derived from an EMBL/GenBank/DDBJ whole genome shotgun (WGS) entry which is preliminary data.</text>
</comment>
<evidence type="ECO:0008006" key="4">
    <source>
        <dbReference type="Google" id="ProtNLM"/>
    </source>
</evidence>
<proteinExistence type="predicted"/>
<keyword evidence="1" id="KW-0812">Transmembrane</keyword>
<evidence type="ECO:0000313" key="2">
    <source>
        <dbReference type="EMBL" id="TGY90410.1"/>
    </source>
</evidence>
<evidence type="ECO:0000313" key="3">
    <source>
        <dbReference type="Proteomes" id="UP000308054"/>
    </source>
</evidence>
<name>A0A4S2H438_9PROT</name>
<dbReference type="Proteomes" id="UP000308054">
    <property type="component" value="Unassembled WGS sequence"/>
</dbReference>
<accession>A0A4S2H438</accession>
<keyword evidence="1" id="KW-1133">Transmembrane helix</keyword>
<keyword evidence="1" id="KW-0472">Membrane</keyword>